<evidence type="ECO:0000256" key="5">
    <source>
        <dbReference type="ARBA" id="ARBA00022737"/>
    </source>
</evidence>
<reference evidence="12 13" key="1">
    <citation type="submission" date="2024-01" db="EMBL/GenBank/DDBJ databases">
        <title>The genomes of 5 underutilized Papilionoideae crops provide insights into root nodulation and disease resistanc.</title>
        <authorList>
            <person name="Jiang F."/>
        </authorList>
    </citation>
    <scope>NUCLEOTIDE SEQUENCE [LARGE SCALE GENOMIC DNA]</scope>
    <source>
        <strain evidence="12">LVBAO_FW01</strain>
        <tissue evidence="12">Leaves</tissue>
    </source>
</reference>
<dbReference type="InterPro" id="IPR013210">
    <property type="entry name" value="LRR_N_plant-typ"/>
</dbReference>
<keyword evidence="6 10" id="KW-1133">Transmembrane helix</keyword>
<dbReference type="PANTHER" id="PTHR48063:SF52">
    <property type="entry name" value="LRR RECEPTOR-LIKE KINASE FAMILY PROTEIN"/>
    <property type="match status" value="1"/>
</dbReference>
<keyword evidence="9" id="KW-0325">Glycoprotein</keyword>
<protein>
    <recommendedName>
        <fullName evidence="11">Leucine-rich repeat-containing N-terminal plant-type domain-containing protein</fullName>
    </recommendedName>
</protein>
<evidence type="ECO:0000256" key="1">
    <source>
        <dbReference type="ARBA" id="ARBA00004479"/>
    </source>
</evidence>
<dbReference type="EMBL" id="JAYMYQ010000011">
    <property type="protein sequence ID" value="KAK7305011.1"/>
    <property type="molecule type" value="Genomic_DNA"/>
</dbReference>
<evidence type="ECO:0000256" key="10">
    <source>
        <dbReference type="SAM" id="Phobius"/>
    </source>
</evidence>
<evidence type="ECO:0000256" key="7">
    <source>
        <dbReference type="ARBA" id="ARBA00023136"/>
    </source>
</evidence>
<dbReference type="InterPro" id="IPR046956">
    <property type="entry name" value="RLP23-like"/>
</dbReference>
<evidence type="ECO:0000256" key="3">
    <source>
        <dbReference type="ARBA" id="ARBA00022692"/>
    </source>
</evidence>
<dbReference type="Pfam" id="PF08263">
    <property type="entry name" value="LRRNT_2"/>
    <property type="match status" value="1"/>
</dbReference>
<evidence type="ECO:0000313" key="13">
    <source>
        <dbReference type="Proteomes" id="UP001367508"/>
    </source>
</evidence>
<evidence type="ECO:0000313" key="12">
    <source>
        <dbReference type="EMBL" id="KAK7305011.1"/>
    </source>
</evidence>
<dbReference type="GO" id="GO:0016020">
    <property type="term" value="C:membrane"/>
    <property type="evidence" value="ECO:0007669"/>
    <property type="project" value="UniProtKB-SubCell"/>
</dbReference>
<evidence type="ECO:0000256" key="4">
    <source>
        <dbReference type="ARBA" id="ARBA00022729"/>
    </source>
</evidence>
<organism evidence="12 13">
    <name type="scientific">Canavalia gladiata</name>
    <name type="common">Sword bean</name>
    <name type="synonym">Dolichos gladiatus</name>
    <dbReference type="NCBI Taxonomy" id="3824"/>
    <lineage>
        <taxon>Eukaryota</taxon>
        <taxon>Viridiplantae</taxon>
        <taxon>Streptophyta</taxon>
        <taxon>Embryophyta</taxon>
        <taxon>Tracheophyta</taxon>
        <taxon>Spermatophyta</taxon>
        <taxon>Magnoliopsida</taxon>
        <taxon>eudicotyledons</taxon>
        <taxon>Gunneridae</taxon>
        <taxon>Pentapetalae</taxon>
        <taxon>rosids</taxon>
        <taxon>fabids</taxon>
        <taxon>Fabales</taxon>
        <taxon>Fabaceae</taxon>
        <taxon>Papilionoideae</taxon>
        <taxon>50 kb inversion clade</taxon>
        <taxon>NPAAA clade</taxon>
        <taxon>indigoferoid/millettioid clade</taxon>
        <taxon>Phaseoleae</taxon>
        <taxon>Canavalia</taxon>
    </lineage>
</organism>
<dbReference type="SUPFAM" id="SSF52058">
    <property type="entry name" value="L domain-like"/>
    <property type="match status" value="2"/>
</dbReference>
<keyword evidence="7 10" id="KW-0472">Membrane</keyword>
<dbReference type="PANTHER" id="PTHR48063">
    <property type="entry name" value="LRR RECEPTOR-LIKE KINASE"/>
    <property type="match status" value="1"/>
</dbReference>
<feature type="transmembrane region" description="Helical" evidence="10">
    <location>
        <begin position="511"/>
        <end position="533"/>
    </location>
</feature>
<proteinExistence type="predicted"/>
<feature type="domain" description="Leucine-rich repeat-containing N-terminal plant-type" evidence="11">
    <location>
        <begin position="254"/>
        <end position="292"/>
    </location>
</feature>
<accession>A0AAN9JVX8</accession>
<evidence type="ECO:0000256" key="8">
    <source>
        <dbReference type="ARBA" id="ARBA00023170"/>
    </source>
</evidence>
<keyword evidence="2" id="KW-0433">Leucine-rich repeat</keyword>
<name>A0AAN9JVX8_CANGL</name>
<keyword evidence="4" id="KW-0732">Signal</keyword>
<dbReference type="InterPro" id="IPR001611">
    <property type="entry name" value="Leu-rich_rpt"/>
</dbReference>
<keyword evidence="5" id="KW-0677">Repeat</keyword>
<evidence type="ECO:0000256" key="6">
    <source>
        <dbReference type="ARBA" id="ARBA00022989"/>
    </source>
</evidence>
<keyword evidence="3 10" id="KW-0812">Transmembrane</keyword>
<dbReference type="Gene3D" id="3.80.10.10">
    <property type="entry name" value="Ribonuclease Inhibitor"/>
    <property type="match status" value="2"/>
</dbReference>
<keyword evidence="13" id="KW-1185">Reference proteome</keyword>
<sequence length="534" mass="60234">MRKVLHIKGPDFPSWIYTQNSLQSLDISSSGISMVDADMFRSFIAKDYRELDISNNSISEDLSNVTLNSTFLWLDHNNFTGGLPHILPKALQVDLSHNSFSGSIPYGWEYLKDLSFINLWSNKLFGEVLVNLSNLSQLLVLNLGKNEFSGAIPMMPQNLEVMILRSNQFEGNIPPQLFKLSSLYHMDLAYNKFSGSIPHCVYNMTQMIMNSNLTSYVPMTVDLFIKVVLFLFSSTTTSHISLTNNAHKVVRCNEKDRRILLMFKEGVIDDFDRLSTWSTEEDCCAWNGVECNNITHRVTKLDLQPRNSGFKNNQFTLKGNLSSLVSLSIGSNSLSGGISQTIFSNLPYLEDLDLSDLTFAFHFHPDFIPPFQLGRLDLSNTNQGPYFPSWIYTQKLLYYLDMSNTRISFIDEYKFRNLIAGIDDLHLSYNSISGDISNVTLNATEIYLDHNNFTASLPHISPNASHVDLSYNSFSGPIPCSWKNFKDLEFINLWSNQLSDSCLALSLISRIALLTCIGLAIFGVASSIVSLLFS</sequence>
<dbReference type="AlphaFoldDB" id="A0AAN9JVX8"/>
<evidence type="ECO:0000259" key="11">
    <source>
        <dbReference type="Pfam" id="PF08263"/>
    </source>
</evidence>
<gene>
    <name evidence="12" type="ORF">VNO77_42909</name>
</gene>
<evidence type="ECO:0000256" key="2">
    <source>
        <dbReference type="ARBA" id="ARBA00022614"/>
    </source>
</evidence>
<dbReference type="InterPro" id="IPR032675">
    <property type="entry name" value="LRR_dom_sf"/>
</dbReference>
<comment type="caution">
    <text evidence="12">The sequence shown here is derived from an EMBL/GenBank/DDBJ whole genome shotgun (WGS) entry which is preliminary data.</text>
</comment>
<comment type="subcellular location">
    <subcellularLocation>
        <location evidence="1">Membrane</location>
        <topology evidence="1">Single-pass type I membrane protein</topology>
    </subcellularLocation>
</comment>
<dbReference type="Proteomes" id="UP001367508">
    <property type="component" value="Unassembled WGS sequence"/>
</dbReference>
<keyword evidence="8" id="KW-0675">Receptor</keyword>
<evidence type="ECO:0000256" key="9">
    <source>
        <dbReference type="ARBA" id="ARBA00023180"/>
    </source>
</evidence>
<dbReference type="Pfam" id="PF00560">
    <property type="entry name" value="LRR_1"/>
    <property type="match status" value="3"/>
</dbReference>